<dbReference type="GeneID" id="57967705"/>
<dbReference type="PROSITE" id="PS00671">
    <property type="entry name" value="D_2_HYDROXYACID_DH_3"/>
    <property type="match status" value="1"/>
</dbReference>
<comment type="similarity">
    <text evidence="1 4">Belongs to the D-isomer specific 2-hydroxyacid dehydrogenase family.</text>
</comment>
<dbReference type="FunFam" id="3.40.50.720:FF:000041">
    <property type="entry name" value="D-3-phosphoglycerate dehydrogenase"/>
    <property type="match status" value="1"/>
</dbReference>
<dbReference type="SUPFAM" id="SSF52283">
    <property type="entry name" value="Formate/glycerate dehydrogenase catalytic domain-like"/>
    <property type="match status" value="1"/>
</dbReference>
<organism evidence="7 8">
    <name type="scientific">[Clostridium] symbiosum ATCC 14940</name>
    <dbReference type="NCBI Taxonomy" id="411472"/>
    <lineage>
        <taxon>Bacteria</taxon>
        <taxon>Bacillati</taxon>
        <taxon>Bacillota</taxon>
        <taxon>Clostridia</taxon>
        <taxon>Lachnospirales</taxon>
        <taxon>Lachnospiraceae</taxon>
        <taxon>Otoolea</taxon>
    </lineage>
</organism>
<evidence type="ECO:0000313" key="7">
    <source>
        <dbReference type="EMBL" id="ERI75844.1"/>
    </source>
</evidence>
<evidence type="ECO:0000256" key="2">
    <source>
        <dbReference type="ARBA" id="ARBA00023002"/>
    </source>
</evidence>
<evidence type="ECO:0000256" key="1">
    <source>
        <dbReference type="ARBA" id="ARBA00005854"/>
    </source>
</evidence>
<dbReference type="Gene3D" id="3.40.50.720">
    <property type="entry name" value="NAD(P)-binding Rossmann-like Domain"/>
    <property type="match status" value="2"/>
</dbReference>
<evidence type="ECO:0000256" key="3">
    <source>
        <dbReference type="ARBA" id="ARBA00023027"/>
    </source>
</evidence>
<dbReference type="Proteomes" id="UP000016491">
    <property type="component" value="Unassembled WGS sequence"/>
</dbReference>
<name>A0ABC9TW12_CLOSY</name>
<dbReference type="PANTHER" id="PTHR42938">
    <property type="entry name" value="FORMATE DEHYDROGENASE 1"/>
    <property type="match status" value="1"/>
</dbReference>
<dbReference type="AlphaFoldDB" id="A0ABC9TW12"/>
<dbReference type="PANTHER" id="PTHR42938:SF9">
    <property type="entry name" value="FORMATE DEHYDROGENASE 1"/>
    <property type="match status" value="1"/>
</dbReference>
<evidence type="ECO:0000259" key="5">
    <source>
        <dbReference type="Pfam" id="PF00389"/>
    </source>
</evidence>
<dbReference type="GO" id="GO:0006564">
    <property type="term" value="P:L-serine biosynthetic process"/>
    <property type="evidence" value="ECO:0007669"/>
    <property type="project" value="UniProtKB-ARBA"/>
</dbReference>
<dbReference type="InterPro" id="IPR006140">
    <property type="entry name" value="D-isomer_DH_NAD-bd"/>
</dbReference>
<keyword evidence="2 4" id="KW-0560">Oxidoreductase</keyword>
<evidence type="ECO:0000313" key="8">
    <source>
        <dbReference type="Proteomes" id="UP000016491"/>
    </source>
</evidence>
<evidence type="ECO:0000256" key="4">
    <source>
        <dbReference type="RuleBase" id="RU003719"/>
    </source>
</evidence>
<dbReference type="Pfam" id="PF00389">
    <property type="entry name" value="2-Hacid_dh"/>
    <property type="match status" value="1"/>
</dbReference>
<keyword evidence="3" id="KW-0520">NAD</keyword>
<dbReference type="EMBL" id="AWSU01000231">
    <property type="protein sequence ID" value="ERI75844.1"/>
    <property type="molecule type" value="Genomic_DNA"/>
</dbReference>
<dbReference type="InterPro" id="IPR029753">
    <property type="entry name" value="D-isomer_DH_CS"/>
</dbReference>
<proteinExistence type="inferred from homology"/>
<dbReference type="Pfam" id="PF02826">
    <property type="entry name" value="2-Hacid_dh_C"/>
    <property type="match status" value="1"/>
</dbReference>
<sequence length="316" mass="33825">MKALIIDRVSPVIAKGLQALGAEVDIKILPSVDELKEMLPEYDLLVMRVDPKIGRDILDAAAKRVKMIAVCAAGTNHIDLEYARELGIRVQNAPGINCNAVAELVISKMIDLSRYTMEANQEVQQEGIWNKYKYTGHELGGHVLGIIGLGKIGSRVAELARAFNMKVAAYDPYVDAAAMKEKGADKAETLEELCAISDYISLHTPLTGETRGMISEKEFAQMKDGAILINCARGGVVDEAAAKAALLSGKLAGFSTDVLVNELAGKGLGDNARLESELFGVRGFTASPHIGGSTHEAYDGIGEHIVGKVAEFFGLN</sequence>
<reference evidence="7 8" key="1">
    <citation type="submission" date="2013-07" db="EMBL/GenBank/DDBJ databases">
        <authorList>
            <person name="Weinstock G."/>
            <person name="Sodergren E."/>
            <person name="Wylie T."/>
            <person name="Fulton L."/>
            <person name="Fulton R."/>
            <person name="Fronick C."/>
            <person name="O'Laughlin M."/>
            <person name="Godfrey J."/>
            <person name="Miner T."/>
            <person name="Herter B."/>
            <person name="Appelbaum E."/>
            <person name="Cordes M."/>
            <person name="Lek S."/>
            <person name="Wollam A."/>
            <person name="Pepin K.H."/>
            <person name="Palsikar V.B."/>
            <person name="Mitreva M."/>
            <person name="Wilson R.K."/>
        </authorList>
    </citation>
    <scope>NUCLEOTIDE SEQUENCE [LARGE SCALE GENOMIC DNA]</scope>
    <source>
        <strain evidence="7 8">ATCC 14940</strain>
    </source>
</reference>
<protein>
    <submittedName>
        <fullName evidence="7">4-phosphoerythronate dehydrogenase</fullName>
    </submittedName>
</protein>
<dbReference type="InterPro" id="IPR036291">
    <property type="entry name" value="NAD(P)-bd_dom_sf"/>
</dbReference>
<feature type="domain" description="D-isomer specific 2-hydroxyacid dehydrogenase catalytic" evidence="5">
    <location>
        <begin position="4"/>
        <end position="313"/>
    </location>
</feature>
<accession>A0ABC9TW12</accession>
<feature type="domain" description="D-isomer specific 2-hydroxyacid dehydrogenase NAD-binding" evidence="6">
    <location>
        <begin position="107"/>
        <end position="291"/>
    </location>
</feature>
<dbReference type="SUPFAM" id="SSF51735">
    <property type="entry name" value="NAD(P)-binding Rossmann-fold domains"/>
    <property type="match status" value="1"/>
</dbReference>
<gene>
    <name evidence="7" type="ORF">CLOSYM_02989</name>
</gene>
<dbReference type="GO" id="GO:0047545">
    <property type="term" value="F:(S)-2-hydroxyglutarate dehydrogenase activity"/>
    <property type="evidence" value="ECO:0007669"/>
    <property type="project" value="UniProtKB-ARBA"/>
</dbReference>
<dbReference type="InterPro" id="IPR006139">
    <property type="entry name" value="D-isomer_2_OHA_DH_cat_dom"/>
</dbReference>
<comment type="caution">
    <text evidence="7">The sequence shown here is derived from an EMBL/GenBank/DDBJ whole genome shotgun (WGS) entry which is preliminary data.</text>
</comment>
<dbReference type="GO" id="GO:0004617">
    <property type="term" value="F:phosphoglycerate dehydrogenase activity"/>
    <property type="evidence" value="ECO:0007669"/>
    <property type="project" value="UniProtKB-ARBA"/>
</dbReference>
<dbReference type="RefSeq" id="WP_009297453.1">
    <property type="nucleotide sequence ID" value="NZ_KE993034.1"/>
</dbReference>
<evidence type="ECO:0000259" key="6">
    <source>
        <dbReference type="Pfam" id="PF02826"/>
    </source>
</evidence>